<sequence>MQQNDDHLYTFGLLDEDAKREIRRSLLKAVAIPGHQVPFASRDLPIARGWGTGGLQITLAIITPEDTLKVIDQGDDAGVNAVNLRRLITQTTGVATTVATSEASLIQTRHRIPEEPLRADQILVLQVPMVDPLRWVEPNLERATVMHGEADYGRMWVYMYESVVRAGDLRIASQYPVMVNGRYMMDTTPIPRWDVPRLDMAEALFLFGAGREKRIYAVPPHTSVVPLQFEDYPFRTEYQAGQRCVRCGAENTFLTSHFVAGPADGGQWVTSCSDTNFCDQRLGAGEVQP</sequence>
<dbReference type="SFLD" id="SFLDF00379">
    <property type="entry name" value="Phosphonate_metabolism_(PhnJ)"/>
    <property type="match status" value="1"/>
</dbReference>
<dbReference type="Pfam" id="PF06007">
    <property type="entry name" value="PhnJ"/>
    <property type="match status" value="1"/>
</dbReference>
<dbReference type="GO" id="GO:0051539">
    <property type="term" value="F:4 iron, 4 sulfur cluster binding"/>
    <property type="evidence" value="ECO:0007669"/>
    <property type="project" value="InterPro"/>
</dbReference>
<proteinExistence type="predicted"/>
<gene>
    <name evidence="1" type="ORF">EI684_12190</name>
</gene>
<evidence type="ECO:0000313" key="2">
    <source>
        <dbReference type="Proteomes" id="UP000280307"/>
    </source>
</evidence>
<reference evidence="1 2" key="1">
    <citation type="submission" date="2018-12" db="EMBL/GenBank/DDBJ databases">
        <title>Genome Sequence of Candidatus Viridilinea halotolerans isolated from saline sulfide-rich spring.</title>
        <authorList>
            <person name="Grouzdev D.S."/>
            <person name="Burganskaya E.I."/>
            <person name="Krutkina M.S."/>
            <person name="Sukhacheva M.V."/>
            <person name="Gorlenko V.M."/>
        </authorList>
    </citation>
    <scope>NUCLEOTIDE SEQUENCE [LARGE SCALE GENOMIC DNA]</scope>
    <source>
        <strain evidence="1">Chok-6</strain>
    </source>
</reference>
<dbReference type="PIRSF" id="PIRSF011468">
    <property type="entry name" value="PhnJ"/>
    <property type="match status" value="1"/>
</dbReference>
<dbReference type="SFLD" id="SFLDS00033">
    <property type="entry name" value="Radical_SAM_Phosphonate_Metabo"/>
    <property type="match status" value="1"/>
</dbReference>
<comment type="caution">
    <text evidence="1">The sequence shown here is derived from an EMBL/GenBank/DDBJ whole genome shotgun (WGS) entry which is preliminary data.</text>
</comment>
<dbReference type="InterPro" id="IPR010306">
    <property type="entry name" value="PhnJ"/>
</dbReference>
<dbReference type="Proteomes" id="UP000280307">
    <property type="component" value="Unassembled WGS sequence"/>
</dbReference>
<organism evidence="1 2">
    <name type="scientific">Candidatus Viridilinea halotolerans</name>
    <dbReference type="NCBI Taxonomy" id="2491704"/>
    <lineage>
        <taxon>Bacteria</taxon>
        <taxon>Bacillati</taxon>
        <taxon>Chloroflexota</taxon>
        <taxon>Chloroflexia</taxon>
        <taxon>Chloroflexales</taxon>
        <taxon>Chloroflexineae</taxon>
        <taxon>Oscillochloridaceae</taxon>
        <taxon>Candidatus Viridilinea</taxon>
    </lineage>
</organism>
<evidence type="ECO:0000313" key="1">
    <source>
        <dbReference type="EMBL" id="RRR71013.1"/>
    </source>
</evidence>
<dbReference type="SFLD" id="SFLDG01115">
    <property type="entry name" value="Phosphonate_metabolism_(PhnJ)"/>
    <property type="match status" value="1"/>
</dbReference>
<name>A0A426TYM2_9CHLR</name>
<accession>A0A426TYM2</accession>
<keyword evidence="1" id="KW-0456">Lyase</keyword>
<dbReference type="EMBL" id="RSAS01000477">
    <property type="protein sequence ID" value="RRR71013.1"/>
    <property type="molecule type" value="Genomic_DNA"/>
</dbReference>
<dbReference type="AlphaFoldDB" id="A0A426TYM2"/>
<dbReference type="GO" id="GO:0019700">
    <property type="term" value="P:organic phosphonate catabolic process"/>
    <property type="evidence" value="ECO:0007669"/>
    <property type="project" value="InterPro"/>
</dbReference>
<dbReference type="GO" id="GO:0016829">
    <property type="term" value="F:lyase activity"/>
    <property type="evidence" value="ECO:0007669"/>
    <property type="project" value="UniProtKB-KW"/>
</dbReference>
<protein>
    <submittedName>
        <fullName evidence="1">Carbon-phosphorus lyase complex subunit PhnJ</fullName>
    </submittedName>
</protein>